<dbReference type="EMBL" id="ML122279">
    <property type="protein sequence ID" value="RPD57691.1"/>
    <property type="molecule type" value="Genomic_DNA"/>
</dbReference>
<feature type="compositionally biased region" description="Basic and acidic residues" evidence="1">
    <location>
        <begin position="178"/>
        <end position="197"/>
    </location>
</feature>
<organism evidence="3 4">
    <name type="scientific">Lentinus tigrinus ALCF2SS1-6</name>
    <dbReference type="NCBI Taxonomy" id="1328759"/>
    <lineage>
        <taxon>Eukaryota</taxon>
        <taxon>Fungi</taxon>
        <taxon>Dikarya</taxon>
        <taxon>Basidiomycota</taxon>
        <taxon>Agaricomycotina</taxon>
        <taxon>Agaricomycetes</taxon>
        <taxon>Polyporales</taxon>
        <taxon>Polyporaceae</taxon>
        <taxon>Lentinus</taxon>
    </lineage>
</organism>
<evidence type="ECO:0000313" key="3">
    <source>
        <dbReference type="EMBL" id="RPD57691.1"/>
    </source>
</evidence>
<evidence type="ECO:0000259" key="2">
    <source>
        <dbReference type="Pfam" id="PF17667"/>
    </source>
</evidence>
<dbReference type="InterPro" id="IPR011009">
    <property type="entry name" value="Kinase-like_dom_sf"/>
</dbReference>
<dbReference type="GO" id="GO:0004672">
    <property type="term" value="F:protein kinase activity"/>
    <property type="evidence" value="ECO:0007669"/>
    <property type="project" value="InterPro"/>
</dbReference>
<dbReference type="OrthoDB" id="2749390at2759"/>
<feature type="domain" description="Fungal-type protein kinase" evidence="2">
    <location>
        <begin position="22"/>
        <end position="335"/>
    </location>
</feature>
<dbReference type="Gene3D" id="1.10.510.10">
    <property type="entry name" value="Transferase(Phosphotransferase) domain 1"/>
    <property type="match status" value="1"/>
</dbReference>
<feature type="region of interest" description="Disordered" evidence="1">
    <location>
        <begin position="85"/>
        <end position="202"/>
    </location>
</feature>
<accession>A0A5C2S2P6</accession>
<feature type="region of interest" description="Disordered" evidence="1">
    <location>
        <begin position="528"/>
        <end position="550"/>
    </location>
</feature>
<evidence type="ECO:0000313" key="4">
    <source>
        <dbReference type="Proteomes" id="UP000313359"/>
    </source>
</evidence>
<protein>
    <recommendedName>
        <fullName evidence="2">Fungal-type protein kinase domain-containing protein</fullName>
    </recommendedName>
</protein>
<dbReference type="PANTHER" id="PTHR38248">
    <property type="entry name" value="FUNK1 6"/>
    <property type="match status" value="1"/>
</dbReference>
<keyword evidence="4" id="KW-1185">Reference proteome</keyword>
<name>A0A5C2S2P6_9APHY</name>
<reference evidence="3" key="1">
    <citation type="journal article" date="2018" name="Genome Biol. Evol.">
        <title>Genomics and development of Lentinus tigrinus, a white-rot wood-decaying mushroom with dimorphic fruiting bodies.</title>
        <authorList>
            <person name="Wu B."/>
            <person name="Xu Z."/>
            <person name="Knudson A."/>
            <person name="Carlson A."/>
            <person name="Chen N."/>
            <person name="Kovaka S."/>
            <person name="LaButti K."/>
            <person name="Lipzen A."/>
            <person name="Pennachio C."/>
            <person name="Riley R."/>
            <person name="Schakwitz W."/>
            <person name="Umezawa K."/>
            <person name="Ohm R.A."/>
            <person name="Grigoriev I.V."/>
            <person name="Nagy L.G."/>
            <person name="Gibbons J."/>
            <person name="Hibbett D."/>
        </authorList>
    </citation>
    <scope>NUCLEOTIDE SEQUENCE [LARGE SCALE GENOMIC DNA]</scope>
    <source>
        <strain evidence="3">ALCF2SS1-6</strain>
    </source>
</reference>
<dbReference type="InterPro" id="IPR008266">
    <property type="entry name" value="Tyr_kinase_AS"/>
</dbReference>
<dbReference type="PANTHER" id="PTHR38248:SF2">
    <property type="entry name" value="FUNK1 11"/>
    <property type="match status" value="1"/>
</dbReference>
<dbReference type="Proteomes" id="UP000313359">
    <property type="component" value="Unassembled WGS sequence"/>
</dbReference>
<dbReference type="PROSITE" id="PS00109">
    <property type="entry name" value="PROTEIN_KINASE_TYR"/>
    <property type="match status" value="1"/>
</dbReference>
<gene>
    <name evidence="3" type="ORF">L227DRAFT_655264</name>
</gene>
<dbReference type="AlphaFoldDB" id="A0A5C2S2P6"/>
<feature type="compositionally biased region" description="Polar residues" evidence="1">
    <location>
        <begin position="140"/>
        <end position="155"/>
    </location>
</feature>
<feature type="compositionally biased region" description="Polar residues" evidence="1">
    <location>
        <begin position="109"/>
        <end position="120"/>
    </location>
</feature>
<dbReference type="Pfam" id="PF17667">
    <property type="entry name" value="Pkinase_fungal"/>
    <property type="match status" value="1"/>
</dbReference>
<proteinExistence type="predicted"/>
<evidence type="ECO:0000256" key="1">
    <source>
        <dbReference type="SAM" id="MobiDB-lite"/>
    </source>
</evidence>
<sequence>MRDLFRESLTGNYPRYQITVGDRKFLVAKPVFEANGMVGRGTRGYVALDWETQRFVFLKDAWRPFYDGVDKEGDVLDKLNEEGVPNVPTLITHGDVCERDGTEQETETSKYSPTYTAGTTQPPPPPKSKRKIAPLRASRPATNTGLGRQEPSSGSKLPPLPASVPKIGNPPVSGPSSDKPEAGRGVKRSAKDAEAEHQPPGSGIRHMVHYRIIVAEVCLPCTAFSSSRTWAAVILDCLRAHQAAYERCNIIHRDVSVGNILILPMLFRKDGSIVGIIWSGILTDWELAKDVRVKCARQPERTGTWQFMSLQCLMHPTLPVTIPDELESFLHTLLYNAVRFLVHNYENIKSFMHNYFDDSSVDTDSVPSAPQAKEASMTVGRIVFKGKVLKFGPREVHAMNNLIDKLLTLFRARYRVLHWEADMQHGMSTQEEEVLPSIPPPADDHESLLDQARFEWLNEARQQSRSRSPSPVADPLRPTERDMKLAQSLNTHHAVVEIFGEFVMNGKIWTDNDTVNDRLEGYRQAPPVQAFTGKPTKQAKTAPAGGPSARLAEAGRKLATAMVPMASAE</sequence>
<dbReference type="InterPro" id="IPR040976">
    <property type="entry name" value="Pkinase_fungal"/>
</dbReference>
<dbReference type="SUPFAM" id="SSF56112">
    <property type="entry name" value="Protein kinase-like (PK-like)"/>
    <property type="match status" value="1"/>
</dbReference>